<dbReference type="EMBL" id="CADEBD010000294">
    <property type="protein sequence ID" value="CAB3234412.1"/>
    <property type="molecule type" value="Genomic_DNA"/>
</dbReference>
<proteinExistence type="predicted"/>
<dbReference type="Pfam" id="PF03067">
    <property type="entry name" value="LPMO_10"/>
    <property type="match status" value="1"/>
</dbReference>
<feature type="region of interest" description="Disordered" evidence="1">
    <location>
        <begin position="262"/>
        <end position="281"/>
    </location>
</feature>
<accession>A0A8S0ZMX3</accession>
<feature type="chain" id="PRO_5035831704" description="Chitin-binding type-4 domain-containing protein" evidence="2">
    <location>
        <begin position="19"/>
        <end position="301"/>
    </location>
</feature>
<dbReference type="OrthoDB" id="10033535at2759"/>
<sequence>MAWSRLLIFTSILVHVHAHGRLVHPPNRASLWRLGYNSPPNYDDDGMNCGGFYRQYSVNRGKCGICGDAYDQKQPRPHELGGTYGIGYIVAHYEAGETINTKVHLSTSHLGFWELRICPDPYHQSQDCFDNGYLLELEDGGTKYYPRKGDGSYEVTFRLPERLTCEHCVLQWQYTAGNNWGFCANGTQGLGCGNQEQFYSCADISIANSLSSNDIDNNDDVGQDKDVDTVPSKFSALSPIEVELLIRKMQLAGYRVFTGNEPVTSPNSGKKRKKNHRRKKSDIPLAVIKTRNCDTKYAHVL</sequence>
<dbReference type="PANTHER" id="PTHR21113">
    <property type="entry name" value="AGAP001705-PA"/>
    <property type="match status" value="1"/>
</dbReference>
<reference evidence="4 5" key="1">
    <citation type="submission" date="2020-04" db="EMBL/GenBank/DDBJ databases">
        <authorList>
            <person name="Wallbank WR R."/>
            <person name="Pardo Diaz C."/>
            <person name="Kozak K."/>
            <person name="Martin S."/>
            <person name="Jiggins C."/>
            <person name="Moest M."/>
            <person name="Warren A I."/>
            <person name="Byers J.R.P. K."/>
            <person name="Montejo-Kovacevich G."/>
            <person name="Yen C E."/>
        </authorList>
    </citation>
    <scope>NUCLEOTIDE SEQUENCE [LARGE SCALE GENOMIC DNA]</scope>
</reference>
<evidence type="ECO:0000313" key="4">
    <source>
        <dbReference type="EMBL" id="CAB3234412.1"/>
    </source>
</evidence>
<feature type="domain" description="Chitin-binding type-4" evidence="3">
    <location>
        <begin position="19"/>
        <end position="204"/>
    </location>
</feature>
<feature type="signal peptide" evidence="2">
    <location>
        <begin position="1"/>
        <end position="18"/>
    </location>
</feature>
<name>A0A8S0ZMX3_ARCPL</name>
<dbReference type="Proteomes" id="UP000494256">
    <property type="component" value="Unassembled WGS sequence"/>
</dbReference>
<comment type="caution">
    <text evidence="4">The sequence shown here is derived from an EMBL/GenBank/DDBJ whole genome shotgun (WGS) entry which is preliminary data.</text>
</comment>
<gene>
    <name evidence="4" type="ORF">APLA_LOCUS6621</name>
</gene>
<dbReference type="PANTHER" id="PTHR21113:SF4">
    <property type="entry name" value="CHITIN-BINDING TYPE-4 DOMAIN-CONTAINING PROTEIN"/>
    <property type="match status" value="1"/>
</dbReference>
<evidence type="ECO:0000313" key="5">
    <source>
        <dbReference type="Proteomes" id="UP000494256"/>
    </source>
</evidence>
<evidence type="ECO:0000256" key="2">
    <source>
        <dbReference type="SAM" id="SignalP"/>
    </source>
</evidence>
<evidence type="ECO:0000256" key="1">
    <source>
        <dbReference type="SAM" id="MobiDB-lite"/>
    </source>
</evidence>
<feature type="compositionally biased region" description="Basic residues" evidence="1">
    <location>
        <begin position="269"/>
        <end position="280"/>
    </location>
</feature>
<dbReference type="InterPro" id="IPR004302">
    <property type="entry name" value="Cellulose/chitin-bd_N"/>
</dbReference>
<protein>
    <recommendedName>
        <fullName evidence="3">Chitin-binding type-4 domain-containing protein</fullName>
    </recommendedName>
</protein>
<keyword evidence="2" id="KW-0732">Signal</keyword>
<evidence type="ECO:0000259" key="3">
    <source>
        <dbReference type="Pfam" id="PF03067"/>
    </source>
</evidence>
<dbReference type="AlphaFoldDB" id="A0A8S0ZMX3"/>
<organism evidence="4 5">
    <name type="scientific">Arctia plantaginis</name>
    <name type="common">Wood tiger moth</name>
    <name type="synonym">Phalaena plantaginis</name>
    <dbReference type="NCBI Taxonomy" id="874455"/>
    <lineage>
        <taxon>Eukaryota</taxon>
        <taxon>Metazoa</taxon>
        <taxon>Ecdysozoa</taxon>
        <taxon>Arthropoda</taxon>
        <taxon>Hexapoda</taxon>
        <taxon>Insecta</taxon>
        <taxon>Pterygota</taxon>
        <taxon>Neoptera</taxon>
        <taxon>Endopterygota</taxon>
        <taxon>Lepidoptera</taxon>
        <taxon>Glossata</taxon>
        <taxon>Ditrysia</taxon>
        <taxon>Noctuoidea</taxon>
        <taxon>Erebidae</taxon>
        <taxon>Arctiinae</taxon>
        <taxon>Arctia</taxon>
    </lineage>
</organism>